<dbReference type="PRINTS" id="PR00455">
    <property type="entry name" value="HTHTETR"/>
</dbReference>
<organism evidence="4 5">
    <name type="scientific">Nocardioides oleivorans</name>
    <dbReference type="NCBI Taxonomy" id="273676"/>
    <lineage>
        <taxon>Bacteria</taxon>
        <taxon>Bacillati</taxon>
        <taxon>Actinomycetota</taxon>
        <taxon>Actinomycetes</taxon>
        <taxon>Propionibacteriales</taxon>
        <taxon>Nocardioidaceae</taxon>
        <taxon>Nocardioides</taxon>
    </lineage>
</organism>
<dbReference type="InterPro" id="IPR001647">
    <property type="entry name" value="HTH_TetR"/>
</dbReference>
<dbReference type="InterPro" id="IPR009057">
    <property type="entry name" value="Homeodomain-like_sf"/>
</dbReference>
<dbReference type="InterPro" id="IPR023772">
    <property type="entry name" value="DNA-bd_HTH_TetR-type_CS"/>
</dbReference>
<feature type="domain" description="HTH tetR-type" evidence="3">
    <location>
        <begin position="5"/>
        <end position="65"/>
    </location>
</feature>
<dbReference type="OrthoDB" id="3235020at2"/>
<evidence type="ECO:0000256" key="2">
    <source>
        <dbReference type="PROSITE-ProRule" id="PRU00335"/>
    </source>
</evidence>
<dbReference type="GO" id="GO:0000976">
    <property type="term" value="F:transcription cis-regulatory region binding"/>
    <property type="evidence" value="ECO:0007669"/>
    <property type="project" value="TreeGrafter"/>
</dbReference>
<dbReference type="PROSITE" id="PS50977">
    <property type="entry name" value="HTH_TETR_2"/>
    <property type="match status" value="1"/>
</dbReference>
<dbReference type="InterPro" id="IPR050109">
    <property type="entry name" value="HTH-type_TetR-like_transc_reg"/>
</dbReference>
<evidence type="ECO:0000313" key="5">
    <source>
        <dbReference type="Proteomes" id="UP000294071"/>
    </source>
</evidence>
<gene>
    <name evidence="4" type="ORF">EUA93_01205</name>
</gene>
<dbReference type="Pfam" id="PF00440">
    <property type="entry name" value="TetR_N"/>
    <property type="match status" value="1"/>
</dbReference>
<proteinExistence type="predicted"/>
<dbReference type="GO" id="GO:0003700">
    <property type="term" value="F:DNA-binding transcription factor activity"/>
    <property type="evidence" value="ECO:0007669"/>
    <property type="project" value="TreeGrafter"/>
</dbReference>
<dbReference type="PANTHER" id="PTHR30055">
    <property type="entry name" value="HTH-TYPE TRANSCRIPTIONAL REGULATOR RUTR"/>
    <property type="match status" value="1"/>
</dbReference>
<dbReference type="InterPro" id="IPR041347">
    <property type="entry name" value="MftR_C"/>
</dbReference>
<dbReference type="AlphaFoldDB" id="A0A4Q2RV96"/>
<dbReference type="Gene3D" id="1.10.357.10">
    <property type="entry name" value="Tetracycline Repressor, domain 2"/>
    <property type="match status" value="1"/>
</dbReference>
<dbReference type="PROSITE" id="PS01081">
    <property type="entry name" value="HTH_TETR_1"/>
    <property type="match status" value="1"/>
</dbReference>
<protein>
    <submittedName>
        <fullName evidence="4">TetR family transcriptional regulator</fullName>
    </submittedName>
</protein>
<dbReference type="Pfam" id="PF17754">
    <property type="entry name" value="TetR_C_14"/>
    <property type="match status" value="1"/>
</dbReference>
<comment type="caution">
    <text evidence="4">The sequence shown here is derived from an EMBL/GenBank/DDBJ whole genome shotgun (WGS) entry which is preliminary data.</text>
</comment>
<keyword evidence="5" id="KW-1185">Reference proteome</keyword>
<reference evidence="4 5" key="1">
    <citation type="submission" date="2019-01" db="EMBL/GenBank/DDBJ databases">
        <title>Novel species of Nocardioides.</title>
        <authorList>
            <person name="Liu Q."/>
            <person name="Xin Y.-H."/>
        </authorList>
    </citation>
    <scope>NUCLEOTIDE SEQUENCE [LARGE SCALE GENOMIC DNA]</scope>
    <source>
        <strain evidence="4 5">CGMCC 4.6882</strain>
    </source>
</reference>
<dbReference type="SUPFAM" id="SSF46689">
    <property type="entry name" value="Homeodomain-like"/>
    <property type="match status" value="1"/>
</dbReference>
<evidence type="ECO:0000259" key="3">
    <source>
        <dbReference type="PROSITE" id="PS50977"/>
    </source>
</evidence>
<dbReference type="Proteomes" id="UP000294071">
    <property type="component" value="Unassembled WGS sequence"/>
</dbReference>
<feature type="DNA-binding region" description="H-T-H motif" evidence="2">
    <location>
        <begin position="28"/>
        <end position="47"/>
    </location>
</feature>
<accession>A0A4Q2RV96</accession>
<dbReference type="PANTHER" id="PTHR30055:SF226">
    <property type="entry name" value="HTH-TYPE TRANSCRIPTIONAL REGULATOR PKSA"/>
    <property type="match status" value="1"/>
</dbReference>
<sequence length="226" mass="24899">MPPVTSTRDRLIDAAFALFEERGFDETTVDDVAARAEVGRTTFFRAFRSKEDVIFPDHDAMLGAVSARLATATAATVEVAVTEAAHLVLEHYVAEGPRAQQRYRLARNVPALRSRETAGLLQYQRLFRTFLDQWMGAGDRGDLRAELLANAVVTAHNHVLRRWLRGTITADEAEAEFGVAMEEVFRTSSREAATAVVVLRSDVPVEGLLPALREVVANASPSYDEA</sequence>
<name>A0A4Q2RV96_9ACTN</name>
<keyword evidence="1 2" id="KW-0238">DNA-binding</keyword>
<dbReference type="Gene3D" id="1.10.10.60">
    <property type="entry name" value="Homeodomain-like"/>
    <property type="match status" value="1"/>
</dbReference>
<evidence type="ECO:0000256" key="1">
    <source>
        <dbReference type="ARBA" id="ARBA00023125"/>
    </source>
</evidence>
<dbReference type="EMBL" id="SDWT01000001">
    <property type="protein sequence ID" value="RYB93090.1"/>
    <property type="molecule type" value="Genomic_DNA"/>
</dbReference>
<evidence type="ECO:0000313" key="4">
    <source>
        <dbReference type="EMBL" id="RYB93090.1"/>
    </source>
</evidence>
<dbReference type="RefSeq" id="WP_129398019.1">
    <property type="nucleotide sequence ID" value="NZ_SDWT01000001.1"/>
</dbReference>